<sequence>MAPSPVHSDVRLLLIKFHSTCWAATSRQLTELKQAIKHRTVLTNVDLKNISKRHVIWADGAQEFNVVITVVLGHLLSIVTYIDFHFPVETIVKEQIVSHADSVRLHWVALTVLTVVVVTDFPLGALSLRHLARLPSLPSVGPSALPPAAPLSVRPAGRGRAFSALRPSPPGLTYSRAARAPLQPISGAGTARNSAGGKGSPARPPRAPWACTKVRDRGVGLPRDCTTCPGGRKPSCKLRCPIGVGSSLGGQRPTLAFDRESMEAYGGK</sequence>
<organism evidence="2 3">
    <name type="scientific">Sus scrofa</name>
    <name type="common">Pig</name>
    <dbReference type="NCBI Taxonomy" id="9823"/>
    <lineage>
        <taxon>Eukaryota</taxon>
        <taxon>Metazoa</taxon>
        <taxon>Chordata</taxon>
        <taxon>Craniata</taxon>
        <taxon>Vertebrata</taxon>
        <taxon>Euteleostomi</taxon>
        <taxon>Mammalia</taxon>
        <taxon>Eutheria</taxon>
        <taxon>Laurasiatheria</taxon>
        <taxon>Artiodactyla</taxon>
        <taxon>Suina</taxon>
        <taxon>Suidae</taxon>
        <taxon>Sus</taxon>
    </lineage>
</organism>
<dbReference type="AlphaFoldDB" id="A0A4X1VY59"/>
<evidence type="ECO:0000313" key="2">
    <source>
        <dbReference type="Ensembl" id="ENSSSCP00070046989.1"/>
    </source>
</evidence>
<evidence type="ECO:0000256" key="1">
    <source>
        <dbReference type="SAM" id="MobiDB-lite"/>
    </source>
</evidence>
<evidence type="ECO:0000313" key="3">
    <source>
        <dbReference type="Proteomes" id="UP000314985"/>
    </source>
</evidence>
<name>A0A4X1VY59_PIG</name>
<feature type="region of interest" description="Disordered" evidence="1">
    <location>
        <begin position="184"/>
        <end position="209"/>
    </location>
</feature>
<protein>
    <submittedName>
        <fullName evidence="2">Uncharacterized protein</fullName>
    </submittedName>
</protein>
<reference evidence="2 3" key="1">
    <citation type="submission" date="2017-08" db="EMBL/GenBank/DDBJ databases">
        <title>USMARCv1.0.</title>
        <authorList>
            <person name="Hannum G.I."/>
            <person name="Koren S."/>
            <person name="Schroeder S.G."/>
            <person name="Chin S.C."/>
            <person name="Nonneman D.J."/>
            <person name="Becker S.A."/>
            <person name="Rosen B.D."/>
            <person name="Bickhart D.M."/>
            <person name="Putnam N.H."/>
            <person name="Green R.E."/>
            <person name="Tuggle C.K."/>
            <person name="Liu H."/>
            <person name="Rohrer G.A."/>
            <person name="Warr A."/>
            <person name="Hall R."/>
            <person name="Kim K."/>
            <person name="Hume D.A."/>
            <person name="Talbot R."/>
            <person name="Chow W."/>
            <person name="Howe K."/>
            <person name="Schwartz A.S."/>
            <person name="Watson M."/>
            <person name="Archibald A.L."/>
            <person name="Phillippy A.M."/>
            <person name="Smith T.P.L."/>
        </authorList>
    </citation>
    <scope>NUCLEOTIDE SEQUENCE [LARGE SCALE GENOMIC DNA]</scope>
</reference>
<proteinExistence type="predicted"/>
<feature type="region of interest" description="Disordered" evidence="1">
    <location>
        <begin position="249"/>
        <end position="268"/>
    </location>
</feature>
<reference evidence="2" key="2">
    <citation type="submission" date="2025-08" db="UniProtKB">
        <authorList>
            <consortium name="Ensembl"/>
        </authorList>
    </citation>
    <scope>IDENTIFICATION</scope>
</reference>
<dbReference type="Proteomes" id="UP000314985">
    <property type="component" value="Chromosome 6"/>
</dbReference>
<dbReference type="Ensembl" id="ENSSSCT00070055348.1">
    <property type="protein sequence ID" value="ENSSSCP00070046989.1"/>
    <property type="gene ID" value="ENSSSCG00070027605.1"/>
</dbReference>
<accession>A0A4X1VY59</accession>